<dbReference type="RefSeq" id="WP_086158164.1">
    <property type="nucleotide sequence ID" value="NZ_CP021121.1"/>
</dbReference>
<reference evidence="2 3" key="1">
    <citation type="submission" date="2017-05" db="EMBL/GenBank/DDBJ databases">
        <title>Complete genome sequence of Streptomyces sp. SCSIO 03032 revealed the diverse biosynthetic pathways for its bioactive secondary metabolites.</title>
        <authorList>
            <person name="Ma L."/>
            <person name="Zhu Y."/>
            <person name="Zhang W."/>
            <person name="Zhang G."/>
            <person name="Tian X."/>
            <person name="Zhang S."/>
            <person name="Zhang C."/>
        </authorList>
    </citation>
    <scope>NUCLEOTIDE SEQUENCE [LARGE SCALE GENOMIC DNA]</scope>
    <source>
        <strain evidence="2 3">SCSIO 03032</strain>
    </source>
</reference>
<dbReference type="AlphaFoldDB" id="A0A1W7CV63"/>
<keyword evidence="3" id="KW-1185">Reference proteome</keyword>
<gene>
    <name evidence="2" type="ORF">CAG99_07115</name>
</gene>
<dbReference type="Proteomes" id="UP000194218">
    <property type="component" value="Chromosome"/>
</dbReference>
<dbReference type="Pfam" id="PF02441">
    <property type="entry name" value="Flavoprotein"/>
    <property type="match status" value="1"/>
</dbReference>
<accession>A0A1W7CV63</accession>
<name>A0A1W7CV63_9ACTN</name>
<feature type="domain" description="Flavoprotein" evidence="1">
    <location>
        <begin position="11"/>
        <end position="121"/>
    </location>
</feature>
<organism evidence="2 3">
    <name type="scientific">Streptomyces marincola</name>
    <dbReference type="NCBI Taxonomy" id="2878388"/>
    <lineage>
        <taxon>Bacteria</taxon>
        <taxon>Bacillati</taxon>
        <taxon>Actinomycetota</taxon>
        <taxon>Actinomycetes</taxon>
        <taxon>Kitasatosporales</taxon>
        <taxon>Streptomycetaceae</taxon>
        <taxon>Streptomyces</taxon>
    </lineage>
</organism>
<sequence>MHNRVLHLLACAAPPVRYVDRAVRDAQARGWEVCLGMTPTAATWCEERLPALAALTGHPVRTTHSVPWRRSGWPPSAVTVLAPGTLNTVNAVALGLTPTWVAGVAVEAVGKRWPLVVMPCVNTGYGAHPRFARSLDELRAAGVRVLYGPGGFVPNESGGGRPEEFPWHLALDAADAALPR</sequence>
<dbReference type="KEGG" id="smao:CAG99_07115"/>
<evidence type="ECO:0000259" key="1">
    <source>
        <dbReference type="Pfam" id="PF02441"/>
    </source>
</evidence>
<evidence type="ECO:0000313" key="2">
    <source>
        <dbReference type="EMBL" id="ARQ68655.1"/>
    </source>
</evidence>
<dbReference type="InterPro" id="IPR036551">
    <property type="entry name" value="Flavin_trans-like"/>
</dbReference>
<dbReference type="GO" id="GO:0003824">
    <property type="term" value="F:catalytic activity"/>
    <property type="evidence" value="ECO:0007669"/>
    <property type="project" value="InterPro"/>
</dbReference>
<protein>
    <submittedName>
        <fullName evidence="2">Flavoprotein</fullName>
    </submittedName>
</protein>
<dbReference type="Gene3D" id="3.40.50.1950">
    <property type="entry name" value="Flavin prenyltransferase-like"/>
    <property type="match status" value="1"/>
</dbReference>
<dbReference type="OrthoDB" id="161343at2"/>
<dbReference type="SUPFAM" id="SSF52507">
    <property type="entry name" value="Homo-oligomeric flavin-containing Cys decarboxylases, HFCD"/>
    <property type="match status" value="1"/>
</dbReference>
<dbReference type="EMBL" id="CP021121">
    <property type="protein sequence ID" value="ARQ68655.1"/>
    <property type="molecule type" value="Genomic_DNA"/>
</dbReference>
<proteinExistence type="predicted"/>
<dbReference type="InterPro" id="IPR003382">
    <property type="entry name" value="Flavoprotein"/>
</dbReference>
<evidence type="ECO:0000313" key="3">
    <source>
        <dbReference type="Proteomes" id="UP000194218"/>
    </source>
</evidence>